<sequence length="213" mass="23346">MVLPEICRSRRKSLSPAECISSFLPFALDFFLAFAVSFSLNPPIAEAAGKLGGILVHIEPSGLSSGDLRLLIDRVPLTAHGTPLCRKPSGKLFSVLAGNKVRRHREHSTFVVIPERSDPLPEILAVGDCLTIDGRRNGARLHRNKNAIRIVSSLSGRRKSTPSIRAFSLRLWPEEDSSSSSRPPRNIEILPGRETPVFPGTTNPDFSIPVPER</sequence>
<dbReference type="Proteomes" id="UP000027059">
    <property type="component" value="Chromosome"/>
</dbReference>
<proteinExistence type="predicted"/>
<organism evidence="2 3">
    <name type="scientific">Leptospirillum ferriphilum YSK</name>
    <dbReference type="NCBI Taxonomy" id="1441628"/>
    <lineage>
        <taxon>Bacteria</taxon>
        <taxon>Pseudomonadati</taxon>
        <taxon>Nitrospirota</taxon>
        <taxon>Nitrospiria</taxon>
        <taxon>Nitrospirales</taxon>
        <taxon>Nitrospiraceae</taxon>
        <taxon>Leptospirillum</taxon>
    </lineage>
</organism>
<evidence type="ECO:0000313" key="3">
    <source>
        <dbReference type="Proteomes" id="UP000027059"/>
    </source>
</evidence>
<accession>A0A059XX59</accession>
<dbReference type="KEGG" id="lfp:Y981_02740"/>
<feature type="region of interest" description="Disordered" evidence="1">
    <location>
        <begin position="174"/>
        <end position="213"/>
    </location>
</feature>
<name>A0A059XX59_9BACT</name>
<evidence type="ECO:0000256" key="1">
    <source>
        <dbReference type="SAM" id="MobiDB-lite"/>
    </source>
</evidence>
<dbReference type="HOGENOM" id="CLU_1293074_0_0_0"/>
<dbReference type="OrthoDB" id="9987890at2"/>
<dbReference type="AlphaFoldDB" id="A0A059XX59"/>
<dbReference type="EMBL" id="CP007243">
    <property type="protein sequence ID" value="AIA31503.1"/>
    <property type="molecule type" value="Genomic_DNA"/>
</dbReference>
<gene>
    <name evidence="2" type="ORF">Y981_02740</name>
</gene>
<dbReference type="RefSeq" id="WP_148302395.1">
    <property type="nucleotide sequence ID" value="NZ_CP007243.1"/>
</dbReference>
<evidence type="ECO:0000313" key="2">
    <source>
        <dbReference type="EMBL" id="AIA31503.1"/>
    </source>
</evidence>
<keyword evidence="3" id="KW-1185">Reference proteome</keyword>
<protein>
    <submittedName>
        <fullName evidence="2">Uncharacterized protein</fullName>
    </submittedName>
</protein>
<reference evidence="3" key="1">
    <citation type="submission" date="2014-02" db="EMBL/GenBank/DDBJ databases">
        <title>Complete genome sequence and comparative genomic analysis of the nitrogen-fixing bacterium Leptospirillum ferriphilum YSK.</title>
        <authorList>
            <person name="Guo X."/>
            <person name="Yin H."/>
            <person name="Liang Y."/>
            <person name="Hu Q."/>
            <person name="Ma L."/>
            <person name="Xiao Y."/>
            <person name="Zhang X."/>
            <person name="Qiu G."/>
            <person name="Liu X."/>
        </authorList>
    </citation>
    <scope>NUCLEOTIDE SEQUENCE [LARGE SCALE GENOMIC DNA]</scope>
    <source>
        <strain evidence="3">YSK</strain>
    </source>
</reference>
<reference evidence="2 3" key="2">
    <citation type="journal article" date="2015" name="Biomed. Res. Int.">
        <title>Effects of Arsenite Resistance on the Growth and Functional Gene Expression of Leptospirillum ferriphilum and Acidithiobacillus thiooxidans in Pure Culture and Coculture.</title>
        <authorList>
            <person name="Jiang H."/>
            <person name="Liang Y."/>
            <person name="Yin H."/>
            <person name="Xiao Y."/>
            <person name="Guo X."/>
            <person name="Xu Y."/>
            <person name="Hu Q."/>
            <person name="Liu H."/>
            <person name="Liu X."/>
        </authorList>
    </citation>
    <scope>NUCLEOTIDE SEQUENCE [LARGE SCALE GENOMIC DNA]</scope>
    <source>
        <strain evidence="2 3">YSK</strain>
    </source>
</reference>